<dbReference type="InterPro" id="IPR019752">
    <property type="entry name" value="Pyrv/ketoisovalerate_OxRed_cat"/>
</dbReference>
<proteinExistence type="predicted"/>
<dbReference type="PANTHER" id="PTHR42730">
    <property type="entry name" value="2-OXOGLUTARATE SYNTHASE SUBUNIT KORC"/>
    <property type="match status" value="1"/>
</dbReference>
<evidence type="ECO:0000256" key="1">
    <source>
        <dbReference type="ARBA" id="ARBA00023002"/>
    </source>
</evidence>
<organism evidence="3 4">
    <name type="scientific">Youngiibacter multivorans</name>
    <dbReference type="NCBI Taxonomy" id="937251"/>
    <lineage>
        <taxon>Bacteria</taxon>
        <taxon>Bacillati</taxon>
        <taxon>Bacillota</taxon>
        <taxon>Clostridia</taxon>
        <taxon>Eubacteriales</taxon>
        <taxon>Clostridiaceae</taxon>
        <taxon>Youngiibacter</taxon>
    </lineage>
</organism>
<comment type="caution">
    <text evidence="3">The sequence shown here is derived from an EMBL/GenBank/DDBJ whole genome shotgun (WGS) entry which is preliminary data.</text>
</comment>
<dbReference type="EMBL" id="JAGGKC010000004">
    <property type="protein sequence ID" value="MBP1918247.1"/>
    <property type="molecule type" value="Genomic_DNA"/>
</dbReference>
<reference evidence="3 4" key="1">
    <citation type="submission" date="2021-03" db="EMBL/GenBank/DDBJ databases">
        <title>Genomic Encyclopedia of Type Strains, Phase IV (KMG-IV): sequencing the most valuable type-strain genomes for metagenomic binning, comparative biology and taxonomic classification.</title>
        <authorList>
            <person name="Goeker M."/>
        </authorList>
    </citation>
    <scope>NUCLEOTIDE SEQUENCE [LARGE SCALE GENOMIC DNA]</scope>
    <source>
        <strain evidence="3 4">DSM 6139</strain>
    </source>
</reference>
<name>A0ABS4G136_9CLOT</name>
<dbReference type="InterPro" id="IPR052554">
    <property type="entry name" value="2-oxoglutarate_synth_KorC"/>
</dbReference>
<dbReference type="Gene3D" id="3.40.920.10">
    <property type="entry name" value="Pyruvate-ferredoxin oxidoreductase, PFOR, domain III"/>
    <property type="match status" value="1"/>
</dbReference>
<accession>A0ABS4G136</accession>
<protein>
    <submittedName>
        <fullName evidence="3">2-oxoglutarate ferredoxin oxidoreductase subunit gamma</fullName>
        <ecNumber evidence="3">1.2.7.3</ecNumber>
    </submittedName>
</protein>
<feature type="domain" description="Pyruvate/ketoisovalerate oxidoreductase catalytic" evidence="2">
    <location>
        <begin position="11"/>
        <end position="175"/>
    </location>
</feature>
<dbReference type="InterPro" id="IPR002869">
    <property type="entry name" value="Pyrv_flavodox_OxRed_cen"/>
</dbReference>
<keyword evidence="4" id="KW-1185">Reference proteome</keyword>
<dbReference type="Proteomes" id="UP001519271">
    <property type="component" value="Unassembled WGS sequence"/>
</dbReference>
<dbReference type="PANTHER" id="PTHR42730:SF1">
    <property type="entry name" value="2-OXOGLUTARATE SYNTHASE SUBUNIT KORC"/>
    <property type="match status" value="1"/>
</dbReference>
<keyword evidence="1 3" id="KW-0560">Oxidoreductase</keyword>
<dbReference type="SUPFAM" id="SSF53323">
    <property type="entry name" value="Pyruvate-ferredoxin oxidoreductase, PFOR, domain III"/>
    <property type="match status" value="1"/>
</dbReference>
<evidence type="ECO:0000259" key="2">
    <source>
        <dbReference type="Pfam" id="PF01558"/>
    </source>
</evidence>
<sequence>METNLCVAGFGGQGVMTLGKFLAEATCESTDKNITFFPSYGAEQRGGTANCYVVISDEMIGAPLGDVMDDLIVLNEPSLKKFLCKLKRGGNLFINSSIVPDEIDRDDVKLIKVPVTELALELGNPKVLNVIMLGAYIGYTEVVAPEVVWGTIENKLGKKPKLLPMNKDAFDKGLEIGRSARQ</sequence>
<evidence type="ECO:0000313" key="4">
    <source>
        <dbReference type="Proteomes" id="UP001519271"/>
    </source>
</evidence>
<dbReference type="EC" id="1.2.7.3" evidence="3"/>
<dbReference type="GO" id="GO:0047553">
    <property type="term" value="F:2-oxoglutarate synthase activity"/>
    <property type="evidence" value="ECO:0007669"/>
    <property type="project" value="UniProtKB-EC"/>
</dbReference>
<dbReference type="RefSeq" id="WP_209458489.1">
    <property type="nucleotide sequence ID" value="NZ_JAGGKC010000004.1"/>
</dbReference>
<evidence type="ECO:0000313" key="3">
    <source>
        <dbReference type="EMBL" id="MBP1918247.1"/>
    </source>
</evidence>
<dbReference type="Pfam" id="PF01558">
    <property type="entry name" value="POR"/>
    <property type="match status" value="1"/>
</dbReference>
<gene>
    <name evidence="3" type="ORF">J2Z34_000719</name>
</gene>